<dbReference type="InterPro" id="IPR008949">
    <property type="entry name" value="Isoprenoid_synthase_dom_sf"/>
</dbReference>
<accession>A0A4P2VK29</accession>
<dbReference type="Gene3D" id="1.10.600.10">
    <property type="entry name" value="Farnesyl Diphosphate Synthase"/>
    <property type="match status" value="1"/>
</dbReference>
<dbReference type="InterPro" id="IPR034686">
    <property type="entry name" value="Terpene_cyclase-like_2"/>
</dbReference>
<evidence type="ECO:0000256" key="2">
    <source>
        <dbReference type="ARBA" id="ARBA00006333"/>
    </source>
</evidence>
<organism evidence="7">
    <name type="scientific">Clitopilus sp</name>
    <dbReference type="NCBI Taxonomy" id="1967123"/>
    <lineage>
        <taxon>Eukaryota</taxon>
        <taxon>Fungi</taxon>
        <taxon>Dikarya</taxon>
        <taxon>Basidiomycota</taxon>
        <taxon>Agaricomycotina</taxon>
        <taxon>Agaricomycetes</taxon>
        <taxon>Agaricomycetidae</taxon>
        <taxon>Agaricales</taxon>
        <taxon>Tricholomatineae</taxon>
        <taxon>Entolomataceae</taxon>
        <taxon>Clitopilus</taxon>
    </lineage>
</organism>
<evidence type="ECO:0000256" key="3">
    <source>
        <dbReference type="ARBA" id="ARBA00022723"/>
    </source>
</evidence>
<dbReference type="SFLD" id="SFLDG01020">
    <property type="entry name" value="Terpene_Cyclase_Like_2"/>
    <property type="match status" value="1"/>
</dbReference>
<dbReference type="PANTHER" id="PTHR35201:SF4">
    <property type="entry name" value="BETA-PINACENE SYNTHASE-RELATED"/>
    <property type="match status" value="1"/>
</dbReference>
<sequence>MSQKSPSTFRIPDLEAIFSAFPDEGTSPYYDDVLPEARAWIKLYQDQVYGPKMTEFIDRCKIELITYYVHPVASRSCVRAMMDLHNLFWLYDEATDVQSGQTAQETAKVVRNSLTSPEFNDGSWLCEMLQDFRKRHLDGVRSSSFVARFIEHFCFYTDRVADEAIYREKQRVLDIPSYMAFRRETAAVRVVMDTVEYCAELELPRTVLDDPVFQVAYDAALDLAFGTNDIHSYNMEQSKDHSGANVITVIMKERGLDVQGAMDYFGGYCEALTAQFLDAKRKIEKREGQEWKDAVLILDGYTHFLTGQVRWGFATERYFGKKNKEVQETRVVELRAPFVDHVDLAD</sequence>
<dbReference type="EC" id="4.2.3.-" evidence="6"/>
<dbReference type="GO" id="GO:0010333">
    <property type="term" value="F:terpene synthase activity"/>
    <property type="evidence" value="ECO:0007669"/>
    <property type="project" value="InterPro"/>
</dbReference>
<keyword evidence="4 6" id="KW-0460">Magnesium</keyword>
<evidence type="ECO:0000313" key="7">
    <source>
        <dbReference type="EMBL" id="BBH51508.1"/>
    </source>
</evidence>
<evidence type="ECO:0000256" key="4">
    <source>
        <dbReference type="ARBA" id="ARBA00022842"/>
    </source>
</evidence>
<name>A0A4P2VK29_9AGAR</name>
<evidence type="ECO:0000256" key="1">
    <source>
        <dbReference type="ARBA" id="ARBA00001946"/>
    </source>
</evidence>
<evidence type="ECO:0000256" key="6">
    <source>
        <dbReference type="RuleBase" id="RU366034"/>
    </source>
</evidence>
<protein>
    <recommendedName>
        <fullName evidence="6">Terpene synthase</fullName>
        <ecNumber evidence="6">4.2.3.-</ecNumber>
    </recommendedName>
</protein>
<proteinExistence type="inferred from homology"/>
<comment type="cofactor">
    <cofactor evidence="1 6">
        <name>Mg(2+)</name>
        <dbReference type="ChEBI" id="CHEBI:18420"/>
    </cofactor>
</comment>
<dbReference type="AlphaFoldDB" id="A0A4P2VK29"/>
<dbReference type="GO" id="GO:0008299">
    <property type="term" value="P:isoprenoid biosynthetic process"/>
    <property type="evidence" value="ECO:0007669"/>
    <property type="project" value="UniProtKB-ARBA"/>
</dbReference>
<comment type="similarity">
    <text evidence="2 6">Belongs to the terpene synthase family.</text>
</comment>
<keyword evidence="3 6" id="KW-0479">Metal-binding</keyword>
<dbReference type="SUPFAM" id="SSF48576">
    <property type="entry name" value="Terpenoid synthases"/>
    <property type="match status" value="1"/>
</dbReference>
<dbReference type="Pfam" id="PF19086">
    <property type="entry name" value="Terpene_syn_C_2"/>
    <property type="match status" value="1"/>
</dbReference>
<dbReference type="EMBL" id="LC436355">
    <property type="protein sequence ID" value="BBH51508.1"/>
    <property type="molecule type" value="Genomic_DNA"/>
</dbReference>
<dbReference type="SFLD" id="SFLDS00005">
    <property type="entry name" value="Isoprenoid_Synthase_Type_I"/>
    <property type="match status" value="1"/>
</dbReference>
<evidence type="ECO:0000256" key="5">
    <source>
        <dbReference type="ARBA" id="ARBA00023239"/>
    </source>
</evidence>
<keyword evidence="5 6" id="KW-0456">Lyase</keyword>
<dbReference type="PANTHER" id="PTHR35201">
    <property type="entry name" value="TERPENE SYNTHASE"/>
    <property type="match status" value="1"/>
</dbReference>
<dbReference type="GO" id="GO:0046872">
    <property type="term" value="F:metal ion binding"/>
    <property type="evidence" value="ECO:0007669"/>
    <property type="project" value="UniProtKB-KW"/>
</dbReference>
<reference evidence="7" key="1">
    <citation type="submission" date="2018-11" db="EMBL/GenBank/DDBJ databases">
        <title>Ascomycete Aspergillus oryzae is an efficient expression host for production of basidiomycete terpenes using genomic DNA sequences.</title>
        <authorList>
            <person name="Nagamine S."/>
            <person name="Kozaki T."/>
            <person name="Liu C."/>
            <person name="Nishishita J."/>
            <person name="Sogahata K."/>
            <person name="Sato Y."/>
            <person name="Minami A."/>
            <person name="Ozaki T."/>
            <person name="Wu J."/>
            <person name="Kawagishi H."/>
            <person name="Schmidt-Dannert C."/>
            <person name="Maruyama J."/>
            <person name="Oikawa H."/>
        </authorList>
    </citation>
    <scope>NUCLEOTIDE SEQUENCE</scope>
    <source>
        <strain evidence="7">CpSTS11</strain>
    </source>
</reference>